<feature type="region of interest" description="Disordered" evidence="1">
    <location>
        <begin position="515"/>
        <end position="547"/>
    </location>
</feature>
<keyword evidence="3" id="KW-1185">Reference proteome</keyword>
<organism evidence="2 3">
    <name type="scientific">Pomacea canaliculata</name>
    <name type="common">Golden apple snail</name>
    <dbReference type="NCBI Taxonomy" id="400727"/>
    <lineage>
        <taxon>Eukaryota</taxon>
        <taxon>Metazoa</taxon>
        <taxon>Spiralia</taxon>
        <taxon>Lophotrochozoa</taxon>
        <taxon>Mollusca</taxon>
        <taxon>Gastropoda</taxon>
        <taxon>Caenogastropoda</taxon>
        <taxon>Architaenioglossa</taxon>
        <taxon>Ampullarioidea</taxon>
        <taxon>Ampullariidae</taxon>
        <taxon>Pomacea</taxon>
    </lineage>
</organism>
<protein>
    <submittedName>
        <fullName evidence="2">Uncharacterized protein</fullName>
    </submittedName>
</protein>
<dbReference type="OrthoDB" id="2126613at2759"/>
<reference evidence="2 3" key="1">
    <citation type="submission" date="2018-04" db="EMBL/GenBank/DDBJ databases">
        <title>The genome of golden apple snail Pomacea canaliculata provides insight into stress tolerance and invasive adaptation.</title>
        <authorList>
            <person name="Liu C."/>
            <person name="Liu B."/>
            <person name="Ren Y."/>
            <person name="Zhang Y."/>
            <person name="Wang H."/>
            <person name="Li S."/>
            <person name="Jiang F."/>
            <person name="Yin L."/>
            <person name="Zhang G."/>
            <person name="Qian W."/>
            <person name="Fan W."/>
        </authorList>
    </citation>
    <scope>NUCLEOTIDE SEQUENCE [LARGE SCALE GENOMIC DNA]</scope>
    <source>
        <strain evidence="2">SZHN2017</strain>
        <tissue evidence="2">Muscle</tissue>
    </source>
</reference>
<dbReference type="EMBL" id="PZQS01000004">
    <property type="protein sequence ID" value="PVD31188.1"/>
    <property type="molecule type" value="Genomic_DNA"/>
</dbReference>
<evidence type="ECO:0000313" key="3">
    <source>
        <dbReference type="Proteomes" id="UP000245119"/>
    </source>
</evidence>
<gene>
    <name evidence="2" type="ORF">C0Q70_06600</name>
</gene>
<sequence length="642" mass="73673">MAGAAFKAMFGKVSMLMDQHLNEDVARQLMEDSPLDTKTDLVIEGAEEGVISLLKKWPEMKSKLHVCFNQPLAPPIRQLAWKLFLANPKARKTYIDLLNGNPRSAISPLDLEISQKCEQLLISEPTCFELKGSVGAFYGMKAVLSYHHAIQHSSSRLRDTDYMLVVPFVYVQTPHISRREPAPGNVVALMVEEFLTFMDTRPGFMLDTGLEAHTEELRGFAQRVGSVLQQHYSDIAKAVSDAYLPAREKIVATESGSNVLLKEGLMELIRPVTRSMFVGYLKLDTLMYVWDNYIIGLDVPGFGSEWLAIIMATLLGLLQDKLKSSKSPAAMESVLRRECPLLTVPQFQYQVNRYHHRDLYNLLMSDQKAAIPVLDPTQAIHPPWRHWYNDLIPPYTKPHDRRRAREERELERERILQQKREADLLQKAKSDRERKEEEEHVKAMAAERGRLQQERQDLEQQLLAERQQRLDAERRAQEQIDMLRREIETLRQKPKSPAPSIYSVSSYISRVLIPPPPTPASGSHQLPTIPETPVHTPSRQPTPEDQTESTIMDFLERIRQSMDYIAHSDGLDKQTLDTESEGFIQQNVQDLKQAQVEVFGHKLRPGEFETMGTLQQQEASDKMMQLIQKWREERRARELAAK</sequence>
<name>A0A2T7PCN4_POMCA</name>
<dbReference type="AlphaFoldDB" id="A0A2T7PCN4"/>
<feature type="region of interest" description="Disordered" evidence="1">
    <location>
        <begin position="421"/>
        <end position="441"/>
    </location>
</feature>
<feature type="compositionally biased region" description="Polar residues" evidence="1">
    <location>
        <begin position="535"/>
        <end position="547"/>
    </location>
</feature>
<evidence type="ECO:0000256" key="1">
    <source>
        <dbReference type="SAM" id="MobiDB-lite"/>
    </source>
</evidence>
<proteinExistence type="predicted"/>
<comment type="caution">
    <text evidence="2">The sequence shown here is derived from an EMBL/GenBank/DDBJ whole genome shotgun (WGS) entry which is preliminary data.</text>
</comment>
<accession>A0A2T7PCN4</accession>
<evidence type="ECO:0000313" key="2">
    <source>
        <dbReference type="EMBL" id="PVD31188.1"/>
    </source>
</evidence>
<dbReference type="Proteomes" id="UP000245119">
    <property type="component" value="Linkage Group LG4"/>
</dbReference>